<evidence type="ECO:0000313" key="3">
    <source>
        <dbReference type="Proteomes" id="UP000294028"/>
    </source>
</evidence>
<feature type="domain" description="AB hydrolase-1" evidence="1">
    <location>
        <begin position="62"/>
        <end position="296"/>
    </location>
</feature>
<dbReference type="Pfam" id="PF12697">
    <property type="entry name" value="Abhydrolase_6"/>
    <property type="match status" value="1"/>
</dbReference>
<dbReference type="Proteomes" id="UP000294028">
    <property type="component" value="Unassembled WGS sequence"/>
</dbReference>
<dbReference type="PRINTS" id="PR00111">
    <property type="entry name" value="ABHYDROLASE"/>
</dbReference>
<proteinExistence type="predicted"/>
<evidence type="ECO:0000259" key="1">
    <source>
        <dbReference type="Pfam" id="PF12697"/>
    </source>
</evidence>
<organism evidence="2 3">
    <name type="scientific">Halogeometricum borinquense</name>
    <dbReference type="NCBI Taxonomy" id="60847"/>
    <lineage>
        <taxon>Archaea</taxon>
        <taxon>Methanobacteriati</taxon>
        <taxon>Methanobacteriota</taxon>
        <taxon>Stenosarchaea group</taxon>
        <taxon>Halobacteria</taxon>
        <taxon>Halobacteriales</taxon>
        <taxon>Haloferacaceae</taxon>
        <taxon>Halogeometricum</taxon>
    </lineage>
</organism>
<dbReference type="PANTHER" id="PTHR46438">
    <property type="entry name" value="ALPHA/BETA-HYDROLASES SUPERFAMILY PROTEIN"/>
    <property type="match status" value="1"/>
</dbReference>
<dbReference type="PANTHER" id="PTHR46438:SF2">
    <property type="entry name" value="ALPHA_BETA-HYDROLASES SUPERFAMILY PROTEIN"/>
    <property type="match status" value="1"/>
</dbReference>
<comment type="caution">
    <text evidence="2">The sequence shown here is derived from an EMBL/GenBank/DDBJ whole genome shotgun (WGS) entry which is preliminary data.</text>
</comment>
<evidence type="ECO:0000313" key="2">
    <source>
        <dbReference type="EMBL" id="RYJ13165.1"/>
    </source>
</evidence>
<dbReference type="EMBL" id="RZHH01000002">
    <property type="protein sequence ID" value="RYJ13165.1"/>
    <property type="molecule type" value="Genomic_DNA"/>
</dbReference>
<name>A0A482TJK3_9EURY</name>
<dbReference type="AlphaFoldDB" id="A0A482TJK3"/>
<accession>A0A482TJK3</accession>
<dbReference type="RefSeq" id="WP_129783632.1">
    <property type="nucleotide sequence ID" value="NZ_RZHH01000002.1"/>
</dbReference>
<dbReference type="InterPro" id="IPR000073">
    <property type="entry name" value="AB_hydrolase_1"/>
</dbReference>
<dbReference type="Gene3D" id="3.40.50.1820">
    <property type="entry name" value="alpha/beta hydrolase"/>
    <property type="match status" value="1"/>
</dbReference>
<dbReference type="InterPro" id="IPR029058">
    <property type="entry name" value="AB_hydrolase_fold"/>
</dbReference>
<reference evidence="2 3" key="1">
    <citation type="submission" date="2018-12" db="EMBL/GenBank/DDBJ databases">
        <title>Genome analysis provides insights into bioremediation potentialities of Halogeometricum borinquense strain N11.</title>
        <authorList>
            <person name="Najjari A."/>
            <person name="Youssef N."/>
            <person name="Fhoula I."/>
            <person name="Ben Dhia O."/>
            <person name="Mahjoubi M."/>
            <person name="Ouzari H.I."/>
            <person name="Cherif A."/>
        </authorList>
    </citation>
    <scope>NUCLEOTIDE SEQUENCE [LARGE SCALE GENOMIC DNA]</scope>
    <source>
        <strain evidence="2 3">N11</strain>
    </source>
</reference>
<protein>
    <submittedName>
        <fullName evidence="2">Alpha/beta hydrolase</fullName>
    </submittedName>
</protein>
<dbReference type="SUPFAM" id="SSF53474">
    <property type="entry name" value="alpha/beta-Hydrolases"/>
    <property type="match status" value="1"/>
</dbReference>
<gene>
    <name evidence="2" type="ORF">ELS19_03710</name>
</gene>
<sequence length="307" mass="33864">MKLRNVVGGVVAGTGLLAAANAVLSRRTPPLEPALSGEQHTYRWRGMDVHYTEAGDEDDPNLLLLHGVNAAASNGEFRKVFDELAEDYHVIAPDLPGFGMSDRPPLRYSAALYEDFIGEFVAEFDDPAVVASSLTASYLIAADPDVSRLILVCPSERGGPEPKEWLRELIRAPVIGEAVFNLIGSKPSIRYFNADHGYADPSRVSDEWIDYEWRTAHQQNARFAPASFISGYLNEDIDLETELADVDVPVTLVWGRDSDLVPLKRGRELAEAADCKLVVFDDTKLLPHVEFPEQFLSTVREDVGIPA</sequence>
<keyword evidence="2" id="KW-0378">Hydrolase</keyword>
<dbReference type="GO" id="GO:0016787">
    <property type="term" value="F:hydrolase activity"/>
    <property type="evidence" value="ECO:0007669"/>
    <property type="project" value="UniProtKB-KW"/>
</dbReference>